<dbReference type="Proteomes" id="UP000887013">
    <property type="component" value="Unassembled WGS sequence"/>
</dbReference>
<accession>A0A8X6PWJ0</accession>
<sequence>MLHLMAILFSWYRILQNGMFATVGQSACWEMLSTWRKVNLSSWIVMTFQMFQIAPKPKMTFKGLKWVLVNLSRSAGYSTLNLSWLE</sequence>
<feature type="chain" id="PRO_5036446664" evidence="1">
    <location>
        <begin position="17"/>
        <end position="86"/>
    </location>
</feature>
<feature type="signal peptide" evidence="1">
    <location>
        <begin position="1"/>
        <end position="16"/>
    </location>
</feature>
<dbReference type="EMBL" id="BMAW01023826">
    <property type="protein sequence ID" value="GFT84786.1"/>
    <property type="molecule type" value="Genomic_DNA"/>
</dbReference>
<evidence type="ECO:0000313" key="2">
    <source>
        <dbReference type="EMBL" id="GFT84786.1"/>
    </source>
</evidence>
<evidence type="ECO:0000256" key="1">
    <source>
        <dbReference type="SAM" id="SignalP"/>
    </source>
</evidence>
<proteinExistence type="predicted"/>
<evidence type="ECO:0000313" key="3">
    <source>
        <dbReference type="Proteomes" id="UP000887013"/>
    </source>
</evidence>
<keyword evidence="3" id="KW-1185">Reference proteome</keyword>
<comment type="caution">
    <text evidence="2">The sequence shown here is derived from an EMBL/GenBank/DDBJ whole genome shotgun (WGS) entry which is preliminary data.</text>
</comment>
<protein>
    <submittedName>
        <fullName evidence="2">Uncharacterized protein</fullName>
    </submittedName>
</protein>
<dbReference type="AlphaFoldDB" id="A0A8X6PWJ0"/>
<reference evidence="2" key="1">
    <citation type="submission" date="2020-08" db="EMBL/GenBank/DDBJ databases">
        <title>Multicomponent nature underlies the extraordinary mechanical properties of spider dragline silk.</title>
        <authorList>
            <person name="Kono N."/>
            <person name="Nakamura H."/>
            <person name="Mori M."/>
            <person name="Yoshida Y."/>
            <person name="Ohtoshi R."/>
            <person name="Malay A.D."/>
            <person name="Moran D.A.P."/>
            <person name="Tomita M."/>
            <person name="Numata K."/>
            <person name="Arakawa K."/>
        </authorList>
    </citation>
    <scope>NUCLEOTIDE SEQUENCE</scope>
</reference>
<keyword evidence="1" id="KW-0732">Signal</keyword>
<organism evidence="2 3">
    <name type="scientific">Nephila pilipes</name>
    <name type="common">Giant wood spider</name>
    <name type="synonym">Nephila maculata</name>
    <dbReference type="NCBI Taxonomy" id="299642"/>
    <lineage>
        <taxon>Eukaryota</taxon>
        <taxon>Metazoa</taxon>
        <taxon>Ecdysozoa</taxon>
        <taxon>Arthropoda</taxon>
        <taxon>Chelicerata</taxon>
        <taxon>Arachnida</taxon>
        <taxon>Araneae</taxon>
        <taxon>Araneomorphae</taxon>
        <taxon>Entelegynae</taxon>
        <taxon>Araneoidea</taxon>
        <taxon>Nephilidae</taxon>
        <taxon>Nephila</taxon>
    </lineage>
</organism>
<gene>
    <name evidence="2" type="ORF">NPIL_368681</name>
</gene>
<name>A0A8X6PWJ0_NEPPI</name>